<evidence type="ECO:0000256" key="2">
    <source>
        <dbReference type="HAMAP-Rule" id="MF_01940"/>
    </source>
</evidence>
<evidence type="ECO:0000256" key="1">
    <source>
        <dbReference type="ARBA" id="ARBA00022801"/>
    </source>
</evidence>
<keyword evidence="5" id="KW-1185">Reference proteome</keyword>
<keyword evidence="1 2" id="KW-0378">Hydrolase</keyword>
<reference evidence="4 5" key="1">
    <citation type="submission" date="2016-10" db="EMBL/GenBank/DDBJ databases">
        <authorList>
            <person name="de Groot N.N."/>
        </authorList>
    </citation>
    <scope>NUCLEOTIDE SEQUENCE [LARGE SCALE GENOMIC DNA]</scope>
    <source>
        <strain evidence="4 5">CGMCC 1.7727</strain>
    </source>
</reference>
<dbReference type="InterPro" id="IPR004175">
    <property type="entry name" value="RNA_CPDase"/>
</dbReference>
<gene>
    <name evidence="4" type="ORF">SAMN04487944_113128</name>
</gene>
<dbReference type="PANTHER" id="PTHR35561">
    <property type="entry name" value="RNA 2',3'-CYCLIC PHOSPHODIESTERASE"/>
    <property type="match status" value="1"/>
</dbReference>
<dbReference type="EC" id="3.1.4.58" evidence="2"/>
<dbReference type="Pfam" id="PF02834">
    <property type="entry name" value="LigT_PEase"/>
    <property type="match status" value="1"/>
</dbReference>
<dbReference type="OrthoDB" id="9789350at2"/>
<proteinExistence type="inferred from homology"/>
<feature type="short sequence motif" description="HXTX 2" evidence="2">
    <location>
        <begin position="131"/>
        <end position="134"/>
    </location>
</feature>
<dbReference type="GO" id="GO:0008664">
    <property type="term" value="F:RNA 2',3'-cyclic 3'-phosphodiesterase activity"/>
    <property type="evidence" value="ECO:0007669"/>
    <property type="project" value="UniProtKB-EC"/>
</dbReference>
<dbReference type="GO" id="GO:0016874">
    <property type="term" value="F:ligase activity"/>
    <property type="evidence" value="ECO:0007669"/>
    <property type="project" value="UniProtKB-KW"/>
</dbReference>
<dbReference type="SUPFAM" id="SSF55144">
    <property type="entry name" value="LigT-like"/>
    <property type="match status" value="1"/>
</dbReference>
<dbReference type="GO" id="GO:0004113">
    <property type="term" value="F:2',3'-cyclic-nucleotide 3'-phosphodiesterase activity"/>
    <property type="evidence" value="ECO:0007669"/>
    <property type="project" value="InterPro"/>
</dbReference>
<comment type="catalytic activity">
    <reaction evidence="2">
        <text>a 3'-end 2',3'-cyclophospho-ribonucleotide-RNA + H2O = a 3'-end 2'-phospho-ribonucleotide-RNA + H(+)</text>
        <dbReference type="Rhea" id="RHEA:11828"/>
        <dbReference type="Rhea" id="RHEA-COMP:10464"/>
        <dbReference type="Rhea" id="RHEA-COMP:17353"/>
        <dbReference type="ChEBI" id="CHEBI:15377"/>
        <dbReference type="ChEBI" id="CHEBI:15378"/>
        <dbReference type="ChEBI" id="CHEBI:83064"/>
        <dbReference type="ChEBI" id="CHEBI:173113"/>
        <dbReference type="EC" id="3.1.4.58"/>
    </reaction>
</comment>
<feature type="active site" description="Proton donor" evidence="2">
    <location>
        <position position="46"/>
    </location>
</feature>
<protein>
    <recommendedName>
        <fullName evidence="2">RNA 2',3'-cyclic phosphodiesterase</fullName>
        <shortName evidence="2">RNA 2',3'-CPDase</shortName>
        <ecNumber evidence="2">3.1.4.58</ecNumber>
    </recommendedName>
</protein>
<dbReference type="PANTHER" id="PTHR35561:SF1">
    <property type="entry name" value="RNA 2',3'-CYCLIC PHOSPHODIESTERASE"/>
    <property type="match status" value="1"/>
</dbReference>
<comment type="function">
    <text evidence="2">Hydrolyzes RNA 2',3'-cyclic phosphodiester to an RNA 2'-phosphomonoester.</text>
</comment>
<dbReference type="EMBL" id="FOGL01000013">
    <property type="protein sequence ID" value="SER95293.1"/>
    <property type="molecule type" value="Genomic_DNA"/>
</dbReference>
<feature type="active site" description="Proton acceptor" evidence="2">
    <location>
        <position position="131"/>
    </location>
</feature>
<dbReference type="Gene3D" id="3.90.1140.10">
    <property type="entry name" value="Cyclic phosphodiesterase"/>
    <property type="match status" value="1"/>
</dbReference>
<dbReference type="Proteomes" id="UP000199687">
    <property type="component" value="Unassembled WGS sequence"/>
</dbReference>
<dbReference type="NCBIfam" id="TIGR02258">
    <property type="entry name" value="2_5_ligase"/>
    <property type="match status" value="1"/>
</dbReference>
<comment type="similarity">
    <text evidence="2">Belongs to the 2H phosphoesterase superfamily. ThpR family.</text>
</comment>
<dbReference type="STRING" id="531814.SAMN04487944_113128"/>
<sequence length="186" mass="21725">MPQNVPHYFIAISIDEQTKKHLASIKETLQDKELPFKIWTHEKDLHITLQFLGAVDQKKMNELIQILRKVEKKPVFPVKIGGLRTFGNPEKPRVLWVDVEKTTEIGHLHKVITELCLEVDLPVDKRNYQPHITLAKRWQNKNMILDKNIFDSPKLGKLMIKEVAIYKINPGNTVKYEPVAVYRLQE</sequence>
<keyword evidence="4" id="KW-0436">Ligase</keyword>
<feature type="domain" description="Phosphoesterase HXTX" evidence="3">
    <location>
        <begin position="12"/>
        <end position="96"/>
    </location>
</feature>
<feature type="short sequence motif" description="HXTX 1" evidence="2">
    <location>
        <begin position="46"/>
        <end position="49"/>
    </location>
</feature>
<evidence type="ECO:0000313" key="4">
    <source>
        <dbReference type="EMBL" id="SER95293.1"/>
    </source>
</evidence>
<dbReference type="RefSeq" id="WP_089741858.1">
    <property type="nucleotide sequence ID" value="NZ_FOGL01000013.1"/>
</dbReference>
<dbReference type="AlphaFoldDB" id="A0A1H9TFA4"/>
<dbReference type="InterPro" id="IPR009097">
    <property type="entry name" value="Cyclic_Pdiesterase"/>
</dbReference>
<dbReference type="InterPro" id="IPR014051">
    <property type="entry name" value="Phosphoesterase_HXTX"/>
</dbReference>
<accession>A0A1H9TFA4</accession>
<dbReference type="HAMAP" id="MF_01940">
    <property type="entry name" value="RNA_CPDase"/>
    <property type="match status" value="1"/>
</dbReference>
<evidence type="ECO:0000259" key="3">
    <source>
        <dbReference type="Pfam" id="PF02834"/>
    </source>
</evidence>
<evidence type="ECO:0000313" key="5">
    <source>
        <dbReference type="Proteomes" id="UP000199687"/>
    </source>
</evidence>
<organism evidence="4 5">
    <name type="scientific">Gracilibacillus ureilyticus</name>
    <dbReference type="NCBI Taxonomy" id="531814"/>
    <lineage>
        <taxon>Bacteria</taxon>
        <taxon>Bacillati</taxon>
        <taxon>Bacillota</taxon>
        <taxon>Bacilli</taxon>
        <taxon>Bacillales</taxon>
        <taxon>Bacillaceae</taxon>
        <taxon>Gracilibacillus</taxon>
    </lineage>
</organism>
<name>A0A1H9TFA4_9BACI</name>